<dbReference type="KEGG" id="abac:LuPra_05031"/>
<proteinExistence type="inferred from homology"/>
<dbReference type="PANTHER" id="PTHR30308">
    <property type="entry name" value="TMRNA-BINDING COMPONENT OF TRANS-TRANSLATION TAGGING COMPLEX"/>
    <property type="match status" value="1"/>
</dbReference>
<dbReference type="InterPro" id="IPR020081">
    <property type="entry name" value="SsrA-bd_prot_CS"/>
</dbReference>
<reference evidence="6" key="2">
    <citation type="submission" date="2016-04" db="EMBL/GenBank/DDBJ databases">
        <title>First Complete Genome Sequence of a Subdivision 6 Acidobacterium.</title>
        <authorList>
            <person name="Huang S."/>
            <person name="Vieira S."/>
            <person name="Bunk B."/>
            <person name="Riedel T."/>
            <person name="Sproeer C."/>
            <person name="Overmann J."/>
        </authorList>
    </citation>
    <scope>NUCLEOTIDE SEQUENCE [LARGE SCALE GENOMIC DNA]</scope>
    <source>
        <strain evidence="6">DSM 100886 HEG_-6_39</strain>
    </source>
</reference>
<evidence type="ECO:0000313" key="6">
    <source>
        <dbReference type="Proteomes" id="UP000076079"/>
    </source>
</evidence>
<keyword evidence="6" id="KW-1185">Reference proteome</keyword>
<evidence type="ECO:0000313" key="5">
    <source>
        <dbReference type="EMBL" id="AMY11769.1"/>
    </source>
</evidence>
<keyword evidence="1 3" id="KW-0963">Cytoplasm</keyword>
<evidence type="ECO:0000256" key="4">
    <source>
        <dbReference type="SAM" id="MobiDB-lite"/>
    </source>
</evidence>
<dbReference type="PATRIC" id="fig|1813736.3.peg.5287"/>
<dbReference type="GO" id="GO:0070930">
    <property type="term" value="P:trans-translation-dependent protein tagging"/>
    <property type="evidence" value="ECO:0007669"/>
    <property type="project" value="TreeGrafter"/>
</dbReference>
<gene>
    <name evidence="3 5" type="primary">smpB</name>
    <name evidence="5" type="ORF">LuPra_05031</name>
</gene>
<dbReference type="AlphaFoldDB" id="A0A143PVF2"/>
<name>A0A143PVF2_LUTPR</name>
<dbReference type="PANTHER" id="PTHR30308:SF2">
    <property type="entry name" value="SSRA-BINDING PROTEIN"/>
    <property type="match status" value="1"/>
</dbReference>
<dbReference type="NCBIfam" id="TIGR00086">
    <property type="entry name" value="smpB"/>
    <property type="match status" value="1"/>
</dbReference>
<accession>A0A143PVF2</accession>
<evidence type="ECO:0000256" key="3">
    <source>
        <dbReference type="HAMAP-Rule" id="MF_00023"/>
    </source>
</evidence>
<dbReference type="Gene3D" id="2.40.280.10">
    <property type="match status" value="1"/>
</dbReference>
<dbReference type="STRING" id="1855912.LuPra_05031"/>
<dbReference type="GO" id="GO:0003723">
    <property type="term" value="F:RNA binding"/>
    <property type="evidence" value="ECO:0007669"/>
    <property type="project" value="UniProtKB-UniRule"/>
</dbReference>
<dbReference type="GO" id="GO:0070929">
    <property type="term" value="P:trans-translation"/>
    <property type="evidence" value="ECO:0007669"/>
    <property type="project" value="UniProtKB-UniRule"/>
</dbReference>
<evidence type="ECO:0000256" key="2">
    <source>
        <dbReference type="ARBA" id="ARBA00022884"/>
    </source>
</evidence>
<feature type="region of interest" description="Disordered" evidence="4">
    <location>
        <begin position="145"/>
        <end position="171"/>
    </location>
</feature>
<protein>
    <recommendedName>
        <fullName evidence="3">SsrA-binding protein</fullName>
    </recommendedName>
    <alternativeName>
        <fullName evidence="3">Small protein B</fullName>
    </alternativeName>
</protein>
<dbReference type="Proteomes" id="UP000076079">
    <property type="component" value="Chromosome"/>
</dbReference>
<dbReference type="HAMAP" id="MF_00023">
    <property type="entry name" value="SmpB"/>
    <property type="match status" value="1"/>
</dbReference>
<dbReference type="CDD" id="cd09294">
    <property type="entry name" value="SmpB"/>
    <property type="match status" value="1"/>
</dbReference>
<dbReference type="OrthoDB" id="9805462at2"/>
<feature type="region of interest" description="Disordered" evidence="4">
    <location>
        <begin position="1"/>
        <end position="22"/>
    </location>
</feature>
<dbReference type="RefSeq" id="WP_110173288.1">
    <property type="nucleotide sequence ID" value="NZ_CP015136.1"/>
</dbReference>
<keyword evidence="2 3" id="KW-0694">RNA-binding</keyword>
<dbReference type="PROSITE" id="PS01317">
    <property type="entry name" value="SSRP"/>
    <property type="match status" value="1"/>
</dbReference>
<comment type="similarity">
    <text evidence="3">Belongs to the SmpB family.</text>
</comment>
<evidence type="ECO:0000256" key="1">
    <source>
        <dbReference type="ARBA" id="ARBA00022490"/>
    </source>
</evidence>
<reference evidence="5 6" key="1">
    <citation type="journal article" date="2016" name="Genome Announc.">
        <title>First Complete Genome Sequence of a Subdivision 6 Acidobacterium Strain.</title>
        <authorList>
            <person name="Huang S."/>
            <person name="Vieira S."/>
            <person name="Bunk B."/>
            <person name="Riedel T."/>
            <person name="Sproer C."/>
            <person name="Overmann J."/>
        </authorList>
    </citation>
    <scope>NUCLEOTIDE SEQUENCE [LARGE SCALE GENOMIC DNA]</scope>
    <source>
        <strain evidence="6">DSM 100886 HEG_-6_39</strain>
    </source>
</reference>
<dbReference type="InterPro" id="IPR000037">
    <property type="entry name" value="SsrA-bd_prot"/>
</dbReference>
<dbReference type="InterPro" id="IPR023620">
    <property type="entry name" value="SmpB"/>
</dbReference>
<feature type="compositionally biased region" description="Polar residues" evidence="4">
    <location>
        <begin position="1"/>
        <end position="10"/>
    </location>
</feature>
<dbReference type="NCBIfam" id="NF003843">
    <property type="entry name" value="PRK05422.1"/>
    <property type="match status" value="1"/>
</dbReference>
<feature type="compositionally biased region" description="Basic and acidic residues" evidence="4">
    <location>
        <begin position="146"/>
        <end position="171"/>
    </location>
</feature>
<comment type="subcellular location">
    <subcellularLocation>
        <location evidence="3">Cytoplasm</location>
    </subcellularLocation>
    <text evidence="3">The tmRNA-SmpB complex associates with stalled 70S ribosomes.</text>
</comment>
<dbReference type="EMBL" id="CP015136">
    <property type="protein sequence ID" value="AMY11769.1"/>
    <property type="molecule type" value="Genomic_DNA"/>
</dbReference>
<dbReference type="Pfam" id="PF01668">
    <property type="entry name" value="SmpB"/>
    <property type="match status" value="1"/>
</dbReference>
<sequence>MATHQTSQPKSAPAKPAEKTPRLLADNRKAGFDFEYLEQFEAGVVLLGTEVKAIREGRINLRDSYARVERGEVWVYNIHISPYSHRGYAEHEALRRRKLLLNRAEIRKLIGRTVEKGLTLVPTRMYLKNGRVKINLALARGKKAHDKRETIKRRETDRETRAAVKERVDRR</sequence>
<dbReference type="GO" id="GO:0005829">
    <property type="term" value="C:cytosol"/>
    <property type="evidence" value="ECO:0007669"/>
    <property type="project" value="TreeGrafter"/>
</dbReference>
<comment type="function">
    <text evidence="3">Required for rescue of stalled ribosomes mediated by trans-translation. Binds to transfer-messenger RNA (tmRNA), required for stable association of tmRNA with ribosomes. tmRNA and SmpB together mimic tRNA shape, replacing the anticodon stem-loop with SmpB. tmRNA is encoded by the ssrA gene; the 2 termini fold to resemble tRNA(Ala) and it encodes a 'tag peptide', a short internal open reading frame. During trans-translation Ala-aminoacylated tmRNA acts like a tRNA, entering the A-site of stalled ribosomes, displacing the stalled mRNA. The ribosome then switches to translate the ORF on the tmRNA; the nascent peptide is terminated with the 'tag peptide' encoded by the tmRNA and targeted for degradation. The ribosome is freed to recommence translation, which seems to be the essential function of trans-translation.</text>
</comment>
<dbReference type="SUPFAM" id="SSF74982">
    <property type="entry name" value="Small protein B (SmpB)"/>
    <property type="match status" value="1"/>
</dbReference>
<organism evidence="5 6">
    <name type="scientific">Luteitalea pratensis</name>
    <dbReference type="NCBI Taxonomy" id="1855912"/>
    <lineage>
        <taxon>Bacteria</taxon>
        <taxon>Pseudomonadati</taxon>
        <taxon>Acidobacteriota</taxon>
        <taxon>Vicinamibacteria</taxon>
        <taxon>Vicinamibacterales</taxon>
        <taxon>Vicinamibacteraceae</taxon>
        <taxon>Luteitalea</taxon>
    </lineage>
</organism>